<sequence>MIADELRKLADLHRDGILSDDEFNSQKAKLLS</sequence>
<feature type="domain" description="SHOCT" evidence="1">
    <location>
        <begin position="4"/>
        <end position="31"/>
    </location>
</feature>
<evidence type="ECO:0000313" key="3">
    <source>
        <dbReference type="Proteomes" id="UP000036513"/>
    </source>
</evidence>
<gene>
    <name evidence="2" type="ORF">MCHLDSM_02685</name>
</gene>
<dbReference type="InterPro" id="IPR018649">
    <property type="entry name" value="SHOCT"/>
</dbReference>
<evidence type="ECO:0000259" key="1">
    <source>
        <dbReference type="Pfam" id="PF09851"/>
    </source>
</evidence>
<comment type="caution">
    <text evidence="2">The sequence shown here is derived from an EMBL/GenBank/DDBJ whole genome shotgun (WGS) entry which is preliminary data.</text>
</comment>
<proteinExistence type="predicted"/>
<name>A0A0J6YXF1_9MYCO</name>
<dbReference type="PATRIC" id="fig|37916.4.peg.2609"/>
<keyword evidence="3" id="KW-1185">Reference proteome</keyword>
<dbReference type="EMBL" id="JYNL01000022">
    <property type="protein sequence ID" value="KMO77121.1"/>
    <property type="molecule type" value="Genomic_DNA"/>
</dbReference>
<protein>
    <recommendedName>
        <fullName evidence="1">SHOCT domain-containing protein</fullName>
    </recommendedName>
</protein>
<accession>A0A0J6YXF1</accession>
<reference evidence="2 3" key="1">
    <citation type="journal article" date="2015" name="Genome Biol. Evol.">
        <title>Characterization of Three Mycobacterium spp. with Potential Use in Bioremediation by Genome Sequencing and Comparative Genomics.</title>
        <authorList>
            <person name="Das S."/>
            <person name="Pettersson B.M."/>
            <person name="Behra P.R."/>
            <person name="Ramesh M."/>
            <person name="Dasgupta S."/>
            <person name="Bhattacharya A."/>
            <person name="Kirsebom L.A."/>
        </authorList>
    </citation>
    <scope>NUCLEOTIDE SEQUENCE [LARGE SCALE GENOMIC DNA]</scope>
    <source>
        <strain evidence="2 3">DSM 43826</strain>
    </source>
</reference>
<dbReference type="Pfam" id="PF09851">
    <property type="entry name" value="SHOCT"/>
    <property type="match status" value="1"/>
</dbReference>
<organism evidence="2 3">
    <name type="scientific">Mycolicibacterium chlorophenolicum</name>
    <dbReference type="NCBI Taxonomy" id="37916"/>
    <lineage>
        <taxon>Bacteria</taxon>
        <taxon>Bacillati</taxon>
        <taxon>Actinomycetota</taxon>
        <taxon>Actinomycetes</taxon>
        <taxon>Mycobacteriales</taxon>
        <taxon>Mycobacteriaceae</taxon>
        <taxon>Mycolicibacterium</taxon>
    </lineage>
</organism>
<dbReference type="Proteomes" id="UP000036513">
    <property type="component" value="Unassembled WGS sequence"/>
</dbReference>
<dbReference type="AlphaFoldDB" id="A0A0J6YXF1"/>
<evidence type="ECO:0000313" key="2">
    <source>
        <dbReference type="EMBL" id="KMO77121.1"/>
    </source>
</evidence>